<organism evidence="2 3">
    <name type="scientific">Puccinia graminis f. sp. tritici</name>
    <dbReference type="NCBI Taxonomy" id="56615"/>
    <lineage>
        <taxon>Eukaryota</taxon>
        <taxon>Fungi</taxon>
        <taxon>Dikarya</taxon>
        <taxon>Basidiomycota</taxon>
        <taxon>Pucciniomycotina</taxon>
        <taxon>Pucciniomycetes</taxon>
        <taxon>Pucciniales</taxon>
        <taxon>Pucciniaceae</taxon>
        <taxon>Puccinia</taxon>
    </lineage>
</organism>
<sequence>MPMMMIVKQANKAVDPSASTRGYIGVVESHEGLGRSLESSRDGSLGPTRQDANRVSRLMDHQLPLPVGYSHFSLDGTLFGISKNAFVKWSRSFVIYLWTKFPIVRSKLMDWEPQKLRWMALPCIHSDTWQIRADTVSVAALLPAIPHSIFLLLPTLSSAVTPSHSARHPSDTCQSVHSSGRPLDRSPTAASASGPLRTPLQLLCSPSAVYANPSPQSALNPKVRQCPDSPQQAFWNLAHSAYFYPLSRALES</sequence>
<gene>
    <name evidence="2" type="ORF">PGTUg99_005006</name>
</gene>
<proteinExistence type="predicted"/>
<comment type="caution">
    <text evidence="2">The sequence shown here is derived from an EMBL/GenBank/DDBJ whole genome shotgun (WGS) entry which is preliminary data.</text>
</comment>
<evidence type="ECO:0000256" key="1">
    <source>
        <dbReference type="SAM" id="MobiDB-lite"/>
    </source>
</evidence>
<dbReference type="EMBL" id="VDEP01000452">
    <property type="protein sequence ID" value="KAA1077194.1"/>
    <property type="molecule type" value="Genomic_DNA"/>
</dbReference>
<accession>A0A5B0MMD3</accession>
<dbReference type="Proteomes" id="UP000325313">
    <property type="component" value="Unassembled WGS sequence"/>
</dbReference>
<dbReference type="AlphaFoldDB" id="A0A5B0MMD3"/>
<evidence type="ECO:0000313" key="3">
    <source>
        <dbReference type="Proteomes" id="UP000325313"/>
    </source>
</evidence>
<name>A0A5B0MMD3_PUCGR</name>
<reference evidence="2 3" key="1">
    <citation type="submission" date="2019-05" db="EMBL/GenBank/DDBJ databases">
        <title>Emergence of the Ug99 lineage of the wheat stem rust pathogen through somatic hybridization.</title>
        <authorList>
            <person name="Li F."/>
            <person name="Upadhyaya N.M."/>
            <person name="Sperschneider J."/>
            <person name="Matny O."/>
            <person name="Nguyen-Phuc H."/>
            <person name="Mago R."/>
            <person name="Raley C."/>
            <person name="Miller M.E."/>
            <person name="Silverstein K.A.T."/>
            <person name="Henningsen E."/>
            <person name="Hirsch C.D."/>
            <person name="Visser B."/>
            <person name="Pretorius Z.A."/>
            <person name="Steffenson B.J."/>
            <person name="Schwessinger B."/>
            <person name="Dodds P.N."/>
            <person name="Figueroa M."/>
        </authorList>
    </citation>
    <scope>NUCLEOTIDE SEQUENCE [LARGE SCALE GENOMIC DNA]</scope>
    <source>
        <strain evidence="2 3">Ug99</strain>
    </source>
</reference>
<feature type="region of interest" description="Disordered" evidence="1">
    <location>
        <begin position="163"/>
        <end position="194"/>
    </location>
</feature>
<protein>
    <submittedName>
        <fullName evidence="2">Uncharacterized protein</fullName>
    </submittedName>
</protein>
<evidence type="ECO:0000313" key="2">
    <source>
        <dbReference type="EMBL" id="KAA1077194.1"/>
    </source>
</evidence>